<evidence type="ECO:0000256" key="1">
    <source>
        <dbReference type="ARBA" id="ARBA00022829"/>
    </source>
</evidence>
<dbReference type="EMBL" id="JAGGLM010000002">
    <property type="protein sequence ID" value="MBP2032030.1"/>
    <property type="molecule type" value="Genomic_DNA"/>
</dbReference>
<organism evidence="4 5">
    <name type="scientific">Clostridium algifaecis</name>
    <dbReference type="NCBI Taxonomy" id="1472040"/>
    <lineage>
        <taxon>Bacteria</taxon>
        <taxon>Bacillati</taxon>
        <taxon>Bacillota</taxon>
        <taxon>Clostridia</taxon>
        <taxon>Eubacteriales</taxon>
        <taxon>Clostridiaceae</taxon>
        <taxon>Clostridium</taxon>
    </lineage>
</organism>
<dbReference type="HAMAP" id="MF_01805">
    <property type="entry name" value="ScpA"/>
    <property type="match status" value="1"/>
</dbReference>
<sequence length="250" mass="29520">MPLNIKIENFEGPFDLLLHLIRKNKMDIYDVKIHEITYQYLEYIHRIREMDLEVTSEFIVMAASLLEIKSKMLLPKQQVQDEDDGEDPRKELIEKLVEYNKFKSVAELLKNKEIKTGKCFGKKPEIIVKKMENLKPKDFLKGMTMLKLYNIYSKLINTYMEKINVENRINREIPKDKFKIEDKMEYIKSSVDFGQTFKFSNILNKCSFKIEKIVTFIALLELTRLGVVSVIQSGSFNEIYVERLILNEAD</sequence>
<dbReference type="InterPro" id="IPR023093">
    <property type="entry name" value="ScpA-like_C"/>
</dbReference>
<accession>A0ABS4KR05</accession>
<protein>
    <recommendedName>
        <fullName evidence="2 3">Segregation and condensation protein A</fullName>
    </recommendedName>
</protein>
<dbReference type="NCBIfam" id="NF000994">
    <property type="entry name" value="PRK00104.1-3"/>
    <property type="match status" value="1"/>
</dbReference>
<evidence type="ECO:0000256" key="2">
    <source>
        <dbReference type="ARBA" id="ARBA00044777"/>
    </source>
</evidence>
<gene>
    <name evidence="3" type="primary">scpA</name>
    <name evidence="4" type="ORF">J2Z42_000695</name>
</gene>
<comment type="similarity">
    <text evidence="3">Belongs to the ScpA family.</text>
</comment>
<name>A0ABS4KR05_9CLOT</name>
<comment type="caution">
    <text evidence="4">The sequence shown here is derived from an EMBL/GenBank/DDBJ whole genome shotgun (WGS) entry which is preliminary data.</text>
</comment>
<comment type="subunit">
    <text evidence="3">Component of a cohesin-like complex composed of ScpA, ScpB and the Smc homodimer, in which ScpA and ScpB bind to the head domain of Smc. The presence of the three proteins is required for the association of the complex with DNA.</text>
</comment>
<dbReference type="InterPro" id="IPR003768">
    <property type="entry name" value="ScpA"/>
</dbReference>
<comment type="function">
    <text evidence="3">Participates in chromosomal partition during cell division. May act via the formation of a condensin-like complex containing Smc and ScpB that pull DNA away from mid-cell into both cell halves.</text>
</comment>
<dbReference type="RefSeq" id="WP_209700957.1">
    <property type="nucleotide sequence ID" value="NZ_JAGGLM010000002.1"/>
</dbReference>
<dbReference type="Pfam" id="PF02616">
    <property type="entry name" value="SMC_ScpA"/>
    <property type="match status" value="1"/>
</dbReference>
<evidence type="ECO:0000256" key="3">
    <source>
        <dbReference type="HAMAP-Rule" id="MF_01805"/>
    </source>
</evidence>
<keyword evidence="3" id="KW-0132">Cell division</keyword>
<dbReference type="Gene3D" id="1.10.10.580">
    <property type="entry name" value="Structural maintenance of chromosome 1. Chain E"/>
    <property type="match status" value="1"/>
</dbReference>
<reference evidence="4 5" key="1">
    <citation type="submission" date="2021-03" db="EMBL/GenBank/DDBJ databases">
        <title>Genomic Encyclopedia of Type Strains, Phase IV (KMG-IV): sequencing the most valuable type-strain genomes for metagenomic binning, comparative biology and taxonomic classification.</title>
        <authorList>
            <person name="Goeker M."/>
        </authorList>
    </citation>
    <scope>NUCLEOTIDE SEQUENCE [LARGE SCALE GENOMIC DNA]</scope>
    <source>
        <strain evidence="4 5">DSM 28783</strain>
    </source>
</reference>
<proteinExistence type="inferred from homology"/>
<keyword evidence="1 3" id="KW-0159">Chromosome partition</keyword>
<keyword evidence="5" id="KW-1185">Reference proteome</keyword>
<dbReference type="PANTHER" id="PTHR33969:SF2">
    <property type="entry name" value="SEGREGATION AND CONDENSATION PROTEIN A"/>
    <property type="match status" value="1"/>
</dbReference>
<keyword evidence="3" id="KW-0963">Cytoplasm</keyword>
<evidence type="ECO:0000313" key="4">
    <source>
        <dbReference type="EMBL" id="MBP2032030.1"/>
    </source>
</evidence>
<keyword evidence="3" id="KW-0131">Cell cycle</keyword>
<dbReference type="PANTHER" id="PTHR33969">
    <property type="entry name" value="SEGREGATION AND CONDENSATION PROTEIN A"/>
    <property type="match status" value="1"/>
</dbReference>
<dbReference type="Gene3D" id="6.10.250.2410">
    <property type="match status" value="1"/>
</dbReference>
<comment type="subcellular location">
    <subcellularLocation>
        <location evidence="3">Cytoplasm</location>
    </subcellularLocation>
    <text evidence="3">Associated with two foci at the outer edges of the nucleoid region in young cells, and at four foci within both cell halves in older cells.</text>
</comment>
<evidence type="ECO:0000313" key="5">
    <source>
        <dbReference type="Proteomes" id="UP001519307"/>
    </source>
</evidence>
<dbReference type="Proteomes" id="UP001519307">
    <property type="component" value="Unassembled WGS sequence"/>
</dbReference>